<evidence type="ECO:0000313" key="3">
    <source>
        <dbReference type="EMBL" id="GAA4391269.1"/>
    </source>
</evidence>
<evidence type="ECO:0000256" key="1">
    <source>
        <dbReference type="ARBA" id="ARBA00023002"/>
    </source>
</evidence>
<dbReference type="EMBL" id="BAABFR010000025">
    <property type="protein sequence ID" value="GAA4391269.1"/>
    <property type="molecule type" value="Genomic_DNA"/>
</dbReference>
<dbReference type="Gene3D" id="3.40.50.720">
    <property type="entry name" value="NAD(P)-binding Rossmann-like Domain"/>
    <property type="match status" value="1"/>
</dbReference>
<evidence type="ECO:0000259" key="2">
    <source>
        <dbReference type="Pfam" id="PF01370"/>
    </source>
</evidence>
<dbReference type="RefSeq" id="WP_344994576.1">
    <property type="nucleotide sequence ID" value="NZ_BAABFR010000025.1"/>
</dbReference>
<proteinExistence type="predicted"/>
<dbReference type="InterPro" id="IPR050425">
    <property type="entry name" value="NAD(P)_dehydrat-like"/>
</dbReference>
<organism evidence="3 4">
    <name type="scientific">Tsukamurella soli</name>
    <dbReference type="NCBI Taxonomy" id="644556"/>
    <lineage>
        <taxon>Bacteria</taxon>
        <taxon>Bacillati</taxon>
        <taxon>Actinomycetota</taxon>
        <taxon>Actinomycetes</taxon>
        <taxon>Mycobacteriales</taxon>
        <taxon>Tsukamurellaceae</taxon>
        <taxon>Tsukamurella</taxon>
    </lineage>
</organism>
<dbReference type="Pfam" id="PF01370">
    <property type="entry name" value="Epimerase"/>
    <property type="match status" value="1"/>
</dbReference>
<dbReference type="PANTHER" id="PTHR10366">
    <property type="entry name" value="NAD DEPENDENT EPIMERASE/DEHYDRATASE"/>
    <property type="match status" value="1"/>
</dbReference>
<evidence type="ECO:0000313" key="4">
    <source>
        <dbReference type="Proteomes" id="UP001500635"/>
    </source>
</evidence>
<feature type="domain" description="NAD-dependent epimerase/dehydratase" evidence="2">
    <location>
        <begin position="62"/>
        <end position="295"/>
    </location>
</feature>
<dbReference type="InterPro" id="IPR001509">
    <property type="entry name" value="Epimerase_deHydtase"/>
</dbReference>
<gene>
    <name evidence="3" type="ORF">GCM10023147_20020</name>
</gene>
<accession>A0ABP8JIB6</accession>
<dbReference type="PANTHER" id="PTHR10366:SF812">
    <property type="entry name" value="VPS9 DOMAIN-CONTAINING PROTEIN"/>
    <property type="match status" value="1"/>
</dbReference>
<name>A0ABP8JIB6_9ACTN</name>
<dbReference type="SUPFAM" id="SSF51735">
    <property type="entry name" value="NAD(P)-binding Rossmann-fold domains"/>
    <property type="match status" value="1"/>
</dbReference>
<reference evidence="4" key="1">
    <citation type="journal article" date="2019" name="Int. J. Syst. Evol. Microbiol.">
        <title>The Global Catalogue of Microorganisms (GCM) 10K type strain sequencing project: providing services to taxonomists for standard genome sequencing and annotation.</title>
        <authorList>
            <consortium name="The Broad Institute Genomics Platform"/>
            <consortium name="The Broad Institute Genome Sequencing Center for Infectious Disease"/>
            <person name="Wu L."/>
            <person name="Ma J."/>
        </authorList>
    </citation>
    <scope>NUCLEOTIDE SEQUENCE [LARGE SCALE GENOMIC DNA]</scope>
    <source>
        <strain evidence="4">JCM 17688</strain>
    </source>
</reference>
<protein>
    <submittedName>
        <fullName evidence="3">NAD-dependent epimerase/dehydratase family protein</fullName>
    </submittedName>
</protein>
<sequence>MLRYRGDNVFDPSKSTARFPDFAVTTYREGSSRSSVGDAPARNQTTIPIGENMTEIDPNAPVLVTGGSGYLASWIVRYLLEDGRTVRATVRDPRKPKGLEHLHTLAEQHPGRLTLHPADLLDEGSFTEAMAGCELVIHTASPFLMGKLDDPREQLIRPALEGTRNVLNSVNRTDSVKRVVLTSSVVAIYGDNIDMRGRECFTDADWNTTSTDSHQEYSYSKTVAERQAWAMCAAQDRWDLVTVHPGLVFGPSLTTSSASGTMTTIGHFTDGSMTFGAPALEMGVVDVRDAARTHIAAGFTPTAHGRYIATSGTVSLLDMGRILRGAFGRRRTFPTRELPKVLVKIGAPAVGMTRKYVELNVGWPLRFDNSRTRAELDLDFIPPEKTIVDHFQQMIDDGLASVS</sequence>
<comment type="caution">
    <text evidence="3">The sequence shown here is derived from an EMBL/GenBank/DDBJ whole genome shotgun (WGS) entry which is preliminary data.</text>
</comment>
<keyword evidence="1" id="KW-0560">Oxidoreductase</keyword>
<dbReference type="InterPro" id="IPR036291">
    <property type="entry name" value="NAD(P)-bd_dom_sf"/>
</dbReference>
<dbReference type="Proteomes" id="UP001500635">
    <property type="component" value="Unassembled WGS sequence"/>
</dbReference>
<keyword evidence="4" id="KW-1185">Reference proteome</keyword>